<dbReference type="InterPro" id="IPR036869">
    <property type="entry name" value="J_dom_sf"/>
</dbReference>
<dbReference type="Proteomes" id="UP000694559">
    <property type="component" value="Unplaced"/>
</dbReference>
<dbReference type="PROSITE" id="PS00636">
    <property type="entry name" value="DNAJ_1"/>
    <property type="match status" value="1"/>
</dbReference>
<dbReference type="Ensembl" id="ENSNNAT00000026213.1">
    <property type="protein sequence ID" value="ENSNNAP00000025003.1"/>
    <property type="gene ID" value="ENSNNAG00000016373.1"/>
</dbReference>
<feature type="compositionally biased region" description="Basic and acidic residues" evidence="4">
    <location>
        <begin position="214"/>
        <end position="228"/>
    </location>
</feature>
<protein>
    <recommendedName>
        <fullName evidence="3">DnaJ homolog subfamily C member 9</fullName>
    </recommendedName>
</protein>
<evidence type="ECO:0000256" key="1">
    <source>
        <dbReference type="ARBA" id="ARBA00022553"/>
    </source>
</evidence>
<dbReference type="InterPro" id="IPR001623">
    <property type="entry name" value="DnaJ_domain"/>
</dbReference>
<dbReference type="SUPFAM" id="SSF46565">
    <property type="entry name" value="Chaperone J-domain"/>
    <property type="match status" value="1"/>
</dbReference>
<evidence type="ECO:0000259" key="5">
    <source>
        <dbReference type="PROSITE" id="PS50076"/>
    </source>
</evidence>
<dbReference type="GO" id="GO:0005737">
    <property type="term" value="C:cytoplasm"/>
    <property type="evidence" value="ECO:0007669"/>
    <property type="project" value="TreeGrafter"/>
</dbReference>
<dbReference type="PANTHER" id="PTHR44144">
    <property type="entry name" value="DNAJ HOMOLOG SUBFAMILY C MEMBER 9"/>
    <property type="match status" value="1"/>
</dbReference>
<dbReference type="SMART" id="SM00271">
    <property type="entry name" value="DnaJ"/>
    <property type="match status" value="1"/>
</dbReference>
<evidence type="ECO:0000313" key="6">
    <source>
        <dbReference type="Ensembl" id="ENSNNAP00000025003.1"/>
    </source>
</evidence>
<dbReference type="PROSITE" id="PS50076">
    <property type="entry name" value="DNAJ_2"/>
    <property type="match status" value="1"/>
</dbReference>
<evidence type="ECO:0000256" key="3">
    <source>
        <dbReference type="ARBA" id="ARBA00071610"/>
    </source>
</evidence>
<reference evidence="6" key="1">
    <citation type="submission" date="2025-08" db="UniProtKB">
        <authorList>
            <consortium name="Ensembl"/>
        </authorList>
    </citation>
    <scope>IDENTIFICATION</scope>
</reference>
<comment type="function">
    <text evidence="2">Acts as a dual histone chaperone and heat shock co-chaperone. As a histone chaperone, forms a co-chaperone complex with MCM2 and histone H3-H4 heterodimers; and may thereby assist MCM2 in histone H3-H4 heterodimer recognition and facilitate the assembly of histones into nucleosomes. May also act as a histone co-chaperone together with TONSL. May recruit histone chaperones ASF1A, NASP and SPT2 to histone H3-H4 heterodimers. Also plays a role as co-chaperone of the HSP70 family of molecular chaperone proteins, such as HSPA1A, HSPA1B and HSPA8. As a co-chaperone, may play a role in the recruitment of HSP70-type molecular chaperone machinery to histone H3-H4 substrates, thereby maintaining the histone structural integrity. Exhibits activity to assemble histones onto DNA in vitro.</text>
</comment>
<feature type="region of interest" description="Disordered" evidence="4">
    <location>
        <begin position="210"/>
        <end position="237"/>
    </location>
</feature>
<dbReference type="CDD" id="cd06257">
    <property type="entry name" value="DnaJ"/>
    <property type="match status" value="1"/>
</dbReference>
<dbReference type="GO" id="GO:0005634">
    <property type="term" value="C:nucleus"/>
    <property type="evidence" value="ECO:0007669"/>
    <property type="project" value="TreeGrafter"/>
</dbReference>
<dbReference type="GeneTree" id="ENSGT00440000039001"/>
<dbReference type="InterPro" id="IPR018253">
    <property type="entry name" value="DnaJ_domain_CS"/>
</dbReference>
<proteinExistence type="predicted"/>
<feature type="domain" description="J" evidence="5">
    <location>
        <begin position="36"/>
        <end position="103"/>
    </location>
</feature>
<sequence>MRASGSGSVSQGKKITTTNNKMGLLELCQEAFGAGDLYQVLGVRPEASANEIRRGYHRVSLQVHPDRAEPADKERSTRHFQILGKVYAVLSDEEQRTLYDQQGIVDEESTVLTQDCNWEEYWRLLFKKITVKNIKDFEKKYKHSTEELEDVKAAYEDFKGDMDKIMESVLCVDYTDEPRIRQIIQHAIDSGELPSYKSFVNESKRKINARKRKAEKEAKEAEESREQMGLDEGDDDLKVLIQSRMDSRKKEMEDFVARMEAKYADKSKKGGKKATAKK</sequence>
<keyword evidence="7" id="KW-1185">Reference proteome</keyword>
<dbReference type="GO" id="GO:0031072">
    <property type="term" value="F:heat shock protein binding"/>
    <property type="evidence" value="ECO:0007669"/>
    <property type="project" value="TreeGrafter"/>
</dbReference>
<dbReference type="Pfam" id="PF23302">
    <property type="entry name" value="HTH_DNAJC9"/>
    <property type="match status" value="1"/>
</dbReference>
<dbReference type="InterPro" id="IPR056453">
    <property type="entry name" value="HTH_DNAJC9"/>
</dbReference>
<keyword evidence="1" id="KW-0597">Phosphoprotein</keyword>
<evidence type="ECO:0000313" key="7">
    <source>
        <dbReference type="Proteomes" id="UP000694559"/>
    </source>
</evidence>
<accession>A0A8C6Y8X3</accession>
<organism evidence="6 7">
    <name type="scientific">Naja naja</name>
    <name type="common">Indian cobra</name>
    <dbReference type="NCBI Taxonomy" id="35670"/>
    <lineage>
        <taxon>Eukaryota</taxon>
        <taxon>Metazoa</taxon>
        <taxon>Chordata</taxon>
        <taxon>Craniata</taxon>
        <taxon>Vertebrata</taxon>
        <taxon>Euteleostomi</taxon>
        <taxon>Lepidosauria</taxon>
        <taxon>Squamata</taxon>
        <taxon>Bifurcata</taxon>
        <taxon>Unidentata</taxon>
        <taxon>Episquamata</taxon>
        <taxon>Toxicofera</taxon>
        <taxon>Serpentes</taxon>
        <taxon>Colubroidea</taxon>
        <taxon>Elapidae</taxon>
        <taxon>Elapinae</taxon>
        <taxon>Naja</taxon>
    </lineage>
</organism>
<dbReference type="AlphaFoldDB" id="A0A8C6Y8X3"/>
<dbReference type="Pfam" id="PF00226">
    <property type="entry name" value="DnaJ"/>
    <property type="match status" value="1"/>
</dbReference>
<reference evidence="6" key="2">
    <citation type="submission" date="2025-09" db="UniProtKB">
        <authorList>
            <consortium name="Ensembl"/>
        </authorList>
    </citation>
    <scope>IDENTIFICATION</scope>
</reference>
<evidence type="ECO:0000256" key="2">
    <source>
        <dbReference type="ARBA" id="ARBA00054761"/>
    </source>
</evidence>
<dbReference type="InterPro" id="IPR052594">
    <property type="entry name" value="J_domain-containing_protein"/>
</dbReference>
<dbReference type="PRINTS" id="PR00625">
    <property type="entry name" value="JDOMAIN"/>
</dbReference>
<name>A0A8C6Y8X3_NAJNA</name>
<evidence type="ECO:0000256" key="4">
    <source>
        <dbReference type="SAM" id="MobiDB-lite"/>
    </source>
</evidence>
<dbReference type="FunFam" id="1.10.287.110:FF:000035">
    <property type="entry name" value="DnaJ homolog subfamily C member 9"/>
    <property type="match status" value="1"/>
</dbReference>
<dbReference type="PANTHER" id="PTHR44144:SF1">
    <property type="entry name" value="DNAJ HOMOLOG SUBFAMILY C MEMBER 9"/>
    <property type="match status" value="1"/>
</dbReference>
<dbReference type="Gene3D" id="1.10.287.110">
    <property type="entry name" value="DnaJ domain"/>
    <property type="match status" value="1"/>
</dbReference>